<proteinExistence type="predicted"/>
<name>A0ABR0SKR9_9HYPO</name>
<reference evidence="1 2" key="1">
    <citation type="submission" date="2024-01" db="EMBL/GenBank/DDBJ databases">
        <title>Complete genome of Cladobotryum mycophilum ATHUM6906.</title>
        <authorList>
            <person name="Christinaki A.C."/>
            <person name="Myridakis A.I."/>
            <person name="Kouvelis V.N."/>
        </authorList>
    </citation>
    <scope>NUCLEOTIDE SEQUENCE [LARGE SCALE GENOMIC DNA]</scope>
    <source>
        <strain evidence="1 2">ATHUM6906</strain>
    </source>
</reference>
<comment type="caution">
    <text evidence="1">The sequence shown here is derived from an EMBL/GenBank/DDBJ whole genome shotgun (WGS) entry which is preliminary data.</text>
</comment>
<sequence>MSPQTLTDVYPFDGMCAINIDHQSQEYRVCWTGDKRKPPNLSSFPELDGATATRIPHSAAVDGLWTRSKVMSHGYDSHIRELVDCDDEFPICKVAINSRQRRLVEDEFRLLRHLSTLELSIPIAKTSIEALEDDGGIYGFRMEKLEPLD</sequence>
<gene>
    <name evidence="1" type="ORF">PT974_05749</name>
</gene>
<organism evidence="1 2">
    <name type="scientific">Cladobotryum mycophilum</name>
    <dbReference type="NCBI Taxonomy" id="491253"/>
    <lineage>
        <taxon>Eukaryota</taxon>
        <taxon>Fungi</taxon>
        <taxon>Dikarya</taxon>
        <taxon>Ascomycota</taxon>
        <taxon>Pezizomycotina</taxon>
        <taxon>Sordariomycetes</taxon>
        <taxon>Hypocreomycetidae</taxon>
        <taxon>Hypocreales</taxon>
        <taxon>Hypocreaceae</taxon>
        <taxon>Cladobotryum</taxon>
    </lineage>
</organism>
<evidence type="ECO:0000313" key="1">
    <source>
        <dbReference type="EMBL" id="KAK5992345.1"/>
    </source>
</evidence>
<evidence type="ECO:0000313" key="2">
    <source>
        <dbReference type="Proteomes" id="UP001338125"/>
    </source>
</evidence>
<dbReference type="EMBL" id="JAVFKD010000012">
    <property type="protein sequence ID" value="KAK5992345.1"/>
    <property type="molecule type" value="Genomic_DNA"/>
</dbReference>
<accession>A0ABR0SKR9</accession>
<keyword evidence="2" id="KW-1185">Reference proteome</keyword>
<protein>
    <submittedName>
        <fullName evidence="1">Uncharacterized protein</fullName>
    </submittedName>
</protein>
<dbReference type="Proteomes" id="UP001338125">
    <property type="component" value="Unassembled WGS sequence"/>
</dbReference>